<keyword evidence="4 6" id="KW-1005">Bacterial flagellum biogenesis</keyword>
<dbReference type="PANTHER" id="PTHR34773">
    <property type="entry name" value="FLAGELLAR SECRETION CHAPERONE FLIS"/>
    <property type="match status" value="1"/>
</dbReference>
<evidence type="ECO:0000256" key="1">
    <source>
        <dbReference type="ARBA" id="ARBA00004514"/>
    </source>
</evidence>
<dbReference type="Proteomes" id="UP000628463">
    <property type="component" value="Unassembled WGS sequence"/>
</dbReference>
<dbReference type="Pfam" id="PF02561">
    <property type="entry name" value="FliS"/>
    <property type="match status" value="1"/>
</dbReference>
<dbReference type="Gene3D" id="1.20.120.340">
    <property type="entry name" value="Flagellar protein FliS"/>
    <property type="match status" value="1"/>
</dbReference>
<evidence type="ECO:0000256" key="4">
    <source>
        <dbReference type="ARBA" id="ARBA00022795"/>
    </source>
</evidence>
<keyword evidence="5" id="KW-0143">Chaperone</keyword>
<evidence type="ECO:0000256" key="5">
    <source>
        <dbReference type="ARBA" id="ARBA00023186"/>
    </source>
</evidence>
<dbReference type="RefSeq" id="WP_186837252.1">
    <property type="nucleotide sequence ID" value="NZ_JACOPD010000008.1"/>
</dbReference>
<gene>
    <name evidence="7" type="primary">fliS</name>
    <name evidence="7" type="ORF">H8S01_11560</name>
</gene>
<evidence type="ECO:0000256" key="2">
    <source>
        <dbReference type="ARBA" id="ARBA00008787"/>
    </source>
</evidence>
<reference evidence="7 8" key="1">
    <citation type="submission" date="2020-08" db="EMBL/GenBank/DDBJ databases">
        <title>Genome public.</title>
        <authorList>
            <person name="Liu C."/>
            <person name="Sun Q."/>
        </authorList>
    </citation>
    <scope>NUCLEOTIDE SEQUENCE [LARGE SCALE GENOMIC DNA]</scope>
    <source>
        <strain evidence="7 8">NSJ-43</strain>
    </source>
</reference>
<keyword evidence="7" id="KW-0282">Flagellum</keyword>
<sequence length="128" mass="14827">MAFNQANQAYAEYNRNKVLTASPAELTLLLYEGAIKFCNIAIIGLEQNDMEKVHNNIIKVENIIEEFQATLNHKYPVAEDFDKIYKYIYNLLVEANIKKDKELLEQALNELRGMRDTWKEVMAKAKQG</sequence>
<dbReference type="CDD" id="cd16098">
    <property type="entry name" value="FliS"/>
    <property type="match status" value="1"/>
</dbReference>
<protein>
    <recommendedName>
        <fullName evidence="6">Flagellar secretion chaperone FliS</fullName>
    </recommendedName>
</protein>
<accession>A0ABR7G3I0</accession>
<proteinExistence type="inferred from homology"/>
<evidence type="ECO:0000313" key="7">
    <source>
        <dbReference type="EMBL" id="MBC5681588.1"/>
    </source>
</evidence>
<keyword evidence="7" id="KW-0966">Cell projection</keyword>
<comment type="similarity">
    <text evidence="2 6">Belongs to the FliS family.</text>
</comment>
<dbReference type="SUPFAM" id="SSF101116">
    <property type="entry name" value="Flagellar export chaperone FliS"/>
    <property type="match status" value="1"/>
</dbReference>
<organism evidence="7 8">
    <name type="scientific">Lachnospira hominis</name>
    <name type="common">ex Liu et al. 2021</name>
    <dbReference type="NCBI Taxonomy" id="2763051"/>
    <lineage>
        <taxon>Bacteria</taxon>
        <taxon>Bacillati</taxon>
        <taxon>Bacillota</taxon>
        <taxon>Clostridia</taxon>
        <taxon>Lachnospirales</taxon>
        <taxon>Lachnospiraceae</taxon>
        <taxon>Lachnospira</taxon>
    </lineage>
</organism>
<dbReference type="PIRSF" id="PIRSF039090">
    <property type="entry name" value="Flis"/>
    <property type="match status" value="1"/>
</dbReference>
<evidence type="ECO:0000256" key="6">
    <source>
        <dbReference type="PIRNR" id="PIRNR039090"/>
    </source>
</evidence>
<keyword evidence="7" id="KW-0969">Cilium</keyword>
<keyword evidence="8" id="KW-1185">Reference proteome</keyword>
<dbReference type="NCBIfam" id="TIGR00208">
    <property type="entry name" value="fliS"/>
    <property type="match status" value="1"/>
</dbReference>
<dbReference type="EMBL" id="JACOPD010000008">
    <property type="protein sequence ID" value="MBC5681588.1"/>
    <property type="molecule type" value="Genomic_DNA"/>
</dbReference>
<comment type="caution">
    <text evidence="7">The sequence shown here is derived from an EMBL/GenBank/DDBJ whole genome shotgun (WGS) entry which is preliminary data.</text>
</comment>
<comment type="subcellular location">
    <subcellularLocation>
        <location evidence="1 6">Cytoplasm</location>
        <location evidence="1 6">Cytosol</location>
    </subcellularLocation>
</comment>
<evidence type="ECO:0000313" key="8">
    <source>
        <dbReference type="Proteomes" id="UP000628463"/>
    </source>
</evidence>
<dbReference type="PANTHER" id="PTHR34773:SF1">
    <property type="entry name" value="FLAGELLAR SECRETION CHAPERONE FLIS"/>
    <property type="match status" value="1"/>
</dbReference>
<dbReference type="InterPro" id="IPR003713">
    <property type="entry name" value="FliS"/>
</dbReference>
<dbReference type="InterPro" id="IPR036584">
    <property type="entry name" value="FliS_sf"/>
</dbReference>
<evidence type="ECO:0000256" key="3">
    <source>
        <dbReference type="ARBA" id="ARBA00022490"/>
    </source>
</evidence>
<name>A0ABR7G3I0_9FIRM</name>
<keyword evidence="3 6" id="KW-0963">Cytoplasm</keyword>